<organism evidence="2 3">
    <name type="scientific">Bemisia tabaci</name>
    <name type="common">Sweetpotato whitefly</name>
    <name type="synonym">Aleurodes tabaci</name>
    <dbReference type="NCBI Taxonomy" id="7038"/>
    <lineage>
        <taxon>Eukaryota</taxon>
        <taxon>Metazoa</taxon>
        <taxon>Ecdysozoa</taxon>
        <taxon>Arthropoda</taxon>
        <taxon>Hexapoda</taxon>
        <taxon>Insecta</taxon>
        <taxon>Pterygota</taxon>
        <taxon>Neoptera</taxon>
        <taxon>Paraneoptera</taxon>
        <taxon>Hemiptera</taxon>
        <taxon>Sternorrhyncha</taxon>
        <taxon>Aleyrodoidea</taxon>
        <taxon>Aleyrodidae</taxon>
        <taxon>Aleyrodinae</taxon>
        <taxon>Bemisia</taxon>
    </lineage>
</organism>
<name>A0A9P0F4S9_BEMTA</name>
<dbReference type="Proteomes" id="UP001152759">
    <property type="component" value="Chromosome 6"/>
</dbReference>
<sequence length="227" mass="26269">MNQDEEEPTEDLEALILQYLPKKGKKGKKVKKSAATKTDYVLEPQETKHSKKRWGKEERKAVKRQLWDCMRDKENPKQKRSEACIRAERVLQMGGRTWTQVDGLVNNYIKGKLAKGNYPSGIQTHIDDDSPITCRKRRSNELILENEASSDEEISMAPKKIKKKKRYSPEEESIINKYFGKLMAAGINSERSKIAKMLEKEPALKSRGLNPVVTHIHFMVEKRMKQK</sequence>
<proteinExistence type="predicted"/>
<evidence type="ECO:0000256" key="1">
    <source>
        <dbReference type="SAM" id="MobiDB-lite"/>
    </source>
</evidence>
<dbReference type="AlphaFoldDB" id="A0A9P0F4S9"/>
<feature type="region of interest" description="Disordered" evidence="1">
    <location>
        <begin position="23"/>
        <end position="57"/>
    </location>
</feature>
<accession>A0A9P0F4S9</accession>
<evidence type="ECO:0000313" key="3">
    <source>
        <dbReference type="Proteomes" id="UP001152759"/>
    </source>
</evidence>
<gene>
    <name evidence="2" type="ORF">BEMITA_LOCUS10572</name>
</gene>
<evidence type="ECO:0000313" key="2">
    <source>
        <dbReference type="EMBL" id="CAH0392013.1"/>
    </source>
</evidence>
<dbReference type="EMBL" id="OU963867">
    <property type="protein sequence ID" value="CAH0392013.1"/>
    <property type="molecule type" value="Genomic_DNA"/>
</dbReference>
<reference evidence="2" key="1">
    <citation type="submission" date="2021-12" db="EMBL/GenBank/DDBJ databases">
        <authorList>
            <person name="King R."/>
        </authorList>
    </citation>
    <scope>NUCLEOTIDE SEQUENCE</scope>
</reference>
<protein>
    <submittedName>
        <fullName evidence="2">Uncharacterized protein</fullName>
    </submittedName>
</protein>
<feature type="compositionally biased region" description="Basic residues" evidence="1">
    <location>
        <begin position="23"/>
        <end position="34"/>
    </location>
</feature>
<keyword evidence="3" id="KW-1185">Reference proteome</keyword>